<dbReference type="InterPro" id="IPR028969">
    <property type="entry name" value="Imm52"/>
</dbReference>
<proteinExistence type="predicted"/>
<comment type="caution">
    <text evidence="3">The sequence shown here is derived from an EMBL/GenBank/DDBJ whole genome shotgun (WGS) entry which is preliminary data.</text>
</comment>
<gene>
    <name evidence="3" type="ORF">E1261_00775</name>
</gene>
<evidence type="ECO:0000313" key="4">
    <source>
        <dbReference type="Proteomes" id="UP000295075"/>
    </source>
</evidence>
<dbReference type="RefSeq" id="WP_132400085.1">
    <property type="nucleotide sequence ID" value="NZ_SMKA01000001.1"/>
</dbReference>
<evidence type="ECO:0000256" key="1">
    <source>
        <dbReference type="SAM" id="MobiDB-lite"/>
    </source>
</evidence>
<accession>A0A4R4QKU3</accession>
<feature type="region of interest" description="Disordered" evidence="1">
    <location>
        <begin position="223"/>
        <end position="243"/>
    </location>
</feature>
<evidence type="ECO:0000313" key="3">
    <source>
        <dbReference type="EMBL" id="TDC35892.1"/>
    </source>
</evidence>
<sequence length="243" mass="25721">MDDLIARGFWGPRRESPEVIADKLVAFLADLDEVVGESLPWSSHHLPGKLLAEPVNALQVISDAFRDNTDAPHLGINQVYEAHGTRVGKLRISMSVGGYSDSPKLHNTFLVRWPGAELRALAGPVLRRLVAAWDPDWAAVTSRSLMDAMSEVQPRGTPGPKVGYLTYLSEGRAQVMPGGSGRHLRELENGGVVIGSGAGDGFLSEDEVGAFARDLKSSAAFAATPTSGSKLSAHLGGSAEAEG</sequence>
<dbReference type="AlphaFoldDB" id="A0A4R4QKU3"/>
<dbReference type="Proteomes" id="UP000295075">
    <property type="component" value="Unassembled WGS sequence"/>
</dbReference>
<protein>
    <recommendedName>
        <fullName evidence="2">Immunity protein 52 domain-containing protein</fullName>
    </recommendedName>
</protein>
<evidence type="ECO:0000259" key="2">
    <source>
        <dbReference type="Pfam" id="PF15579"/>
    </source>
</evidence>
<dbReference type="Pfam" id="PF15579">
    <property type="entry name" value="Imm52"/>
    <property type="match status" value="1"/>
</dbReference>
<keyword evidence="4" id="KW-1185">Reference proteome</keyword>
<name>A0A4R4QKU3_9ACTN</name>
<organism evidence="3 4">
    <name type="scientific">Kribbella albertanoniae</name>
    <dbReference type="NCBI Taxonomy" id="1266829"/>
    <lineage>
        <taxon>Bacteria</taxon>
        <taxon>Bacillati</taxon>
        <taxon>Actinomycetota</taxon>
        <taxon>Actinomycetes</taxon>
        <taxon>Propionibacteriales</taxon>
        <taxon>Kribbellaceae</taxon>
        <taxon>Kribbella</taxon>
    </lineage>
</organism>
<dbReference type="EMBL" id="SMKA01000001">
    <property type="protein sequence ID" value="TDC35892.1"/>
    <property type="molecule type" value="Genomic_DNA"/>
</dbReference>
<reference evidence="3 4" key="1">
    <citation type="submission" date="2019-03" db="EMBL/GenBank/DDBJ databases">
        <title>Draft genome sequences of novel Actinobacteria.</title>
        <authorList>
            <person name="Sahin N."/>
            <person name="Ay H."/>
            <person name="Saygin H."/>
        </authorList>
    </citation>
    <scope>NUCLEOTIDE SEQUENCE [LARGE SCALE GENOMIC DNA]</scope>
    <source>
        <strain evidence="3 4">JCM 30547</strain>
    </source>
</reference>
<feature type="domain" description="Immunity protein 52" evidence="2">
    <location>
        <begin position="125"/>
        <end position="194"/>
    </location>
</feature>
<dbReference type="OrthoDB" id="3770451at2"/>